<reference evidence="2 3" key="1">
    <citation type="journal article" date="2019" name="Commun. Biol.">
        <title>The bagworm genome reveals a unique fibroin gene that provides high tensile strength.</title>
        <authorList>
            <person name="Kono N."/>
            <person name="Nakamura H."/>
            <person name="Ohtoshi R."/>
            <person name="Tomita M."/>
            <person name="Numata K."/>
            <person name="Arakawa K."/>
        </authorList>
    </citation>
    <scope>NUCLEOTIDE SEQUENCE [LARGE SCALE GENOMIC DNA]</scope>
</reference>
<accession>A0A4C1X382</accession>
<dbReference type="AlphaFoldDB" id="A0A4C1X382"/>
<evidence type="ECO:0000256" key="1">
    <source>
        <dbReference type="SAM" id="MobiDB-lite"/>
    </source>
</evidence>
<comment type="caution">
    <text evidence="2">The sequence shown here is derived from an EMBL/GenBank/DDBJ whole genome shotgun (WGS) entry which is preliminary data.</text>
</comment>
<proteinExistence type="predicted"/>
<organism evidence="2 3">
    <name type="scientific">Eumeta variegata</name>
    <name type="common">Bagworm moth</name>
    <name type="synonym">Eumeta japonica</name>
    <dbReference type="NCBI Taxonomy" id="151549"/>
    <lineage>
        <taxon>Eukaryota</taxon>
        <taxon>Metazoa</taxon>
        <taxon>Ecdysozoa</taxon>
        <taxon>Arthropoda</taxon>
        <taxon>Hexapoda</taxon>
        <taxon>Insecta</taxon>
        <taxon>Pterygota</taxon>
        <taxon>Neoptera</taxon>
        <taxon>Endopterygota</taxon>
        <taxon>Lepidoptera</taxon>
        <taxon>Glossata</taxon>
        <taxon>Ditrysia</taxon>
        <taxon>Tineoidea</taxon>
        <taxon>Psychidae</taxon>
        <taxon>Oiketicinae</taxon>
        <taxon>Eumeta</taxon>
    </lineage>
</organism>
<feature type="region of interest" description="Disordered" evidence="1">
    <location>
        <begin position="1"/>
        <end position="65"/>
    </location>
</feature>
<evidence type="ECO:0000313" key="3">
    <source>
        <dbReference type="Proteomes" id="UP000299102"/>
    </source>
</evidence>
<keyword evidence="3" id="KW-1185">Reference proteome</keyword>
<feature type="compositionally biased region" description="Basic and acidic residues" evidence="1">
    <location>
        <begin position="18"/>
        <end position="29"/>
    </location>
</feature>
<name>A0A4C1X382_EUMVA</name>
<gene>
    <name evidence="2" type="ORF">EVAR_91471_1</name>
</gene>
<dbReference type="Proteomes" id="UP000299102">
    <property type="component" value="Unassembled WGS sequence"/>
</dbReference>
<evidence type="ECO:0000313" key="2">
    <source>
        <dbReference type="EMBL" id="GBP56819.1"/>
    </source>
</evidence>
<sequence>MGVLRRLNSTRGAPPSPRDADEHVDREGARNAAGRAINNGATKTPQQAERCGHAQARAPPPPPVQAISFGKHSVAANKSSTFCQKTPALAYGARRRSVEACLPFRVAVACALSFLYLRTCLVSKYIREQVFEAAGSLGGCCRGVRGDVTAHILPTGRLSRVNLCVFAAPPWTAADTGQNVLPV</sequence>
<dbReference type="EMBL" id="BGZK01000701">
    <property type="protein sequence ID" value="GBP56819.1"/>
    <property type="molecule type" value="Genomic_DNA"/>
</dbReference>
<protein>
    <submittedName>
        <fullName evidence="2">Uncharacterized protein</fullName>
    </submittedName>
</protein>
<feature type="compositionally biased region" description="Low complexity" evidence="1">
    <location>
        <begin position="30"/>
        <end position="41"/>
    </location>
</feature>